<dbReference type="EMBL" id="WOFV02000027">
    <property type="protein sequence ID" value="NAS18194.1"/>
    <property type="molecule type" value="Genomic_DNA"/>
</dbReference>
<dbReference type="Gene3D" id="1.20.5.340">
    <property type="match status" value="1"/>
</dbReference>
<dbReference type="Proteomes" id="UP000474042">
    <property type="component" value="Unassembled WGS sequence"/>
</dbReference>
<reference evidence="1 2" key="1">
    <citation type="submission" date="2020-01" db="EMBL/GenBank/DDBJ databases">
        <title>Genome sequence of a 1,3-propanediol producer, Clostridium butyricum S3.</title>
        <authorList>
            <person name="Zhou J."/>
        </authorList>
    </citation>
    <scope>NUCLEOTIDE SEQUENCE [LARGE SCALE GENOMIC DNA]</scope>
    <source>
        <strain evidence="1 2">S3</strain>
    </source>
</reference>
<evidence type="ECO:0000313" key="1">
    <source>
        <dbReference type="EMBL" id="NAS18194.1"/>
    </source>
</evidence>
<sequence>MEDKILELLQVMNAKLDKNSSDIADMKYEMTGMKSEITSMKSEMTSMKSEMTTMNSKITRLEEGQKAIKVTVDSIKCKVDEMTNDMHRVEVATAQNWTDIAILKSINKQ</sequence>
<accession>A0A6L9EPK9</accession>
<organism evidence="1 2">
    <name type="scientific">Clostridium butyricum</name>
    <dbReference type="NCBI Taxonomy" id="1492"/>
    <lineage>
        <taxon>Bacteria</taxon>
        <taxon>Bacillati</taxon>
        <taxon>Bacillota</taxon>
        <taxon>Clostridia</taxon>
        <taxon>Eubacteriales</taxon>
        <taxon>Clostridiaceae</taxon>
        <taxon>Clostridium</taxon>
    </lineage>
</organism>
<evidence type="ECO:0000313" key="2">
    <source>
        <dbReference type="Proteomes" id="UP000474042"/>
    </source>
</evidence>
<comment type="caution">
    <text evidence="1">The sequence shown here is derived from an EMBL/GenBank/DDBJ whole genome shotgun (WGS) entry which is preliminary data.</text>
</comment>
<dbReference type="AlphaFoldDB" id="A0A6L9EPK9"/>
<proteinExistence type="predicted"/>
<protein>
    <recommendedName>
        <fullName evidence="3">Plasmid-related protein</fullName>
    </recommendedName>
</protein>
<name>A0A6L9EPK9_CLOBU</name>
<gene>
    <name evidence="1" type="ORF">GND98_009995</name>
</gene>
<evidence type="ECO:0008006" key="3">
    <source>
        <dbReference type="Google" id="ProtNLM"/>
    </source>
</evidence>